<dbReference type="EMBL" id="JAAFZH010000001">
    <property type="protein sequence ID" value="NDU93860.1"/>
    <property type="molecule type" value="Genomic_DNA"/>
</dbReference>
<dbReference type="SUPFAM" id="SSF52096">
    <property type="entry name" value="ClpP/crotonase"/>
    <property type="match status" value="1"/>
</dbReference>
<accession>A0A6L9L0N8</accession>
<dbReference type="PANTHER" id="PTHR42964:SF1">
    <property type="entry name" value="POLYKETIDE BIOSYNTHESIS ENOYL-COA HYDRATASE PKSH-RELATED"/>
    <property type="match status" value="1"/>
</dbReference>
<dbReference type="InterPro" id="IPR051683">
    <property type="entry name" value="Enoyl-CoA_Hydratase/Isomerase"/>
</dbReference>
<protein>
    <submittedName>
        <fullName evidence="2">Enoyl-CoA hydratase</fullName>
    </submittedName>
</protein>
<dbReference type="Proteomes" id="UP000474175">
    <property type="component" value="Unassembled WGS sequence"/>
</dbReference>
<dbReference type="PANTHER" id="PTHR42964">
    <property type="entry name" value="ENOYL-COA HYDRATASE"/>
    <property type="match status" value="1"/>
</dbReference>
<keyword evidence="3" id="KW-1185">Reference proteome</keyword>
<dbReference type="Gene3D" id="1.10.12.10">
    <property type="entry name" value="Lyase 2-enoyl-coa Hydratase, Chain A, domain 2"/>
    <property type="match status" value="1"/>
</dbReference>
<reference evidence="2 3" key="1">
    <citation type="submission" date="2020-02" db="EMBL/GenBank/DDBJ databases">
        <title>Draft genome sequence of two Spirosoma agri KCTC 52727 and Spirosoma terrae KCTC 52035.</title>
        <authorList>
            <person name="Rojas J."/>
            <person name="Ambika Manirajan B."/>
            <person name="Suarez C."/>
            <person name="Ratering S."/>
            <person name="Schnell S."/>
        </authorList>
    </citation>
    <scope>NUCLEOTIDE SEQUENCE [LARGE SCALE GENOMIC DNA]</scope>
    <source>
        <strain evidence="2 3">KCTC 52035</strain>
    </source>
</reference>
<sequence>MLYTASQTAQLLTLSSTFQYIATSFADHVFTIRLNRPEKKNALNRPMLNELAFALTYAHYAKEVWIVVLEAAGDTFCAGMDLKSLASGDTASSTVPEPSKPVRLGELMANLNKPCIAKVQGPVYAGGFLLAGGSTYVVSADTATFSLPEVKRGLFPFQVLAVLLDSMPARTALDLCLRAQTLTAPDAQRLGLVTNVVPTNELDQAVTLLADELKQFSPTAMQFGLRAFQQLKGLPLSEQQAYLHDQFQQLQQMPDAKEGMAAFLEKRAPRWQGD</sequence>
<dbReference type="RefSeq" id="WP_163942596.1">
    <property type="nucleotide sequence ID" value="NZ_JAAFZH010000001.1"/>
</dbReference>
<dbReference type="InterPro" id="IPR029045">
    <property type="entry name" value="ClpP/crotonase-like_dom_sf"/>
</dbReference>
<dbReference type="Gene3D" id="3.90.226.10">
    <property type="entry name" value="2-enoyl-CoA Hydratase, Chain A, domain 1"/>
    <property type="match status" value="1"/>
</dbReference>
<dbReference type="GO" id="GO:0003824">
    <property type="term" value="F:catalytic activity"/>
    <property type="evidence" value="ECO:0007669"/>
    <property type="project" value="UniProtKB-ARBA"/>
</dbReference>
<comment type="caution">
    <text evidence="2">The sequence shown here is derived from an EMBL/GenBank/DDBJ whole genome shotgun (WGS) entry which is preliminary data.</text>
</comment>
<evidence type="ECO:0000313" key="2">
    <source>
        <dbReference type="EMBL" id="NDU93860.1"/>
    </source>
</evidence>
<dbReference type="InterPro" id="IPR014748">
    <property type="entry name" value="Enoyl-CoA_hydra_C"/>
</dbReference>
<evidence type="ECO:0000256" key="1">
    <source>
        <dbReference type="ARBA" id="ARBA00005254"/>
    </source>
</evidence>
<evidence type="ECO:0000313" key="3">
    <source>
        <dbReference type="Proteomes" id="UP000474175"/>
    </source>
</evidence>
<dbReference type="AlphaFoldDB" id="A0A6L9L0N8"/>
<gene>
    <name evidence="2" type="ORF">GK108_03170</name>
</gene>
<comment type="similarity">
    <text evidence="1">Belongs to the enoyl-CoA hydratase/isomerase family.</text>
</comment>
<dbReference type="InterPro" id="IPR001753">
    <property type="entry name" value="Enoyl-CoA_hydra/iso"/>
</dbReference>
<proteinExistence type="inferred from homology"/>
<name>A0A6L9L0N8_9BACT</name>
<dbReference type="Pfam" id="PF00378">
    <property type="entry name" value="ECH_1"/>
    <property type="match status" value="1"/>
</dbReference>
<dbReference type="CDD" id="cd06558">
    <property type="entry name" value="crotonase-like"/>
    <property type="match status" value="1"/>
</dbReference>
<organism evidence="2 3">
    <name type="scientific">Spirosoma terrae</name>
    <dbReference type="NCBI Taxonomy" id="1968276"/>
    <lineage>
        <taxon>Bacteria</taxon>
        <taxon>Pseudomonadati</taxon>
        <taxon>Bacteroidota</taxon>
        <taxon>Cytophagia</taxon>
        <taxon>Cytophagales</taxon>
        <taxon>Cytophagaceae</taxon>
        <taxon>Spirosoma</taxon>
    </lineage>
</organism>